<evidence type="ECO:0000256" key="6">
    <source>
        <dbReference type="ARBA" id="ARBA00022729"/>
    </source>
</evidence>
<dbReference type="CDD" id="cd00063">
    <property type="entry name" value="FN3"/>
    <property type="match status" value="1"/>
</dbReference>
<name>A0A3Q3RTW6_9TELE</name>
<evidence type="ECO:0000256" key="10">
    <source>
        <dbReference type="ARBA" id="ARBA00023136"/>
    </source>
</evidence>
<evidence type="ECO:0000256" key="12">
    <source>
        <dbReference type="ARBA" id="ARBA00023170"/>
    </source>
</evidence>
<reference evidence="17" key="1">
    <citation type="submission" date="2025-08" db="UniProtKB">
        <authorList>
            <consortium name="Ensembl"/>
        </authorList>
    </citation>
    <scope>IDENTIFICATION</scope>
</reference>
<dbReference type="SMART" id="SM00060">
    <property type="entry name" value="FN3"/>
    <property type="match status" value="2"/>
</dbReference>
<evidence type="ECO:0000256" key="15">
    <source>
        <dbReference type="SAM" id="SignalP"/>
    </source>
</evidence>
<sequence>MERNMTVGARMRRDLSLALLTLLAAVKSNSMSLPGKPVLLGCRSPEKETFTCWWDPGSDGGLPTTHRFYYERERLEGTHECPDYRSRGRNSCFFNKSHTSIWVEYYLIVVATNALGNTTSDPLTVDVMEIVKPNPPENVTLLVEDKEDSLCLDVRWEPPYNIDTKSGWVTIKYELRVKQENSDEWREYTSGRQTQFTMYSINPGVLYVVQVRCRLDHGFWSEWSNSTSVKIPNSLQNENMFWILVSILSAILFMTTMSILVMKRKFVQQCLLPPVPGPKIKGVDEKLLKSGRSEDVVNALIFNQNFPPTVACKDLIEEYLVVSDNDDGLLTDPFNSRKRKKSSIFFLGYHLDLEIQCKTNAEESSEETDNFEKSNNSLSKENLSNMELCQLLTGKLQCSSINAVNKGTMDQSLPDHSSTAEKTVQPLANSSYVDIQIHESNEDVNVVDYSTVQEVIGHNIVIVVSKNVPGYMDVQRQQEDIPEDYSRVTEVNSDNMVILQKENIQVDSSCREKGDHYTDCTNPKPIRPYLATPTTMCTEVIGSGYVDTVPAPPSMFHMQCPSTKDECL</sequence>
<feature type="transmembrane region" description="Helical" evidence="14">
    <location>
        <begin position="240"/>
        <end position="262"/>
    </location>
</feature>
<keyword evidence="10 14" id="KW-0472">Membrane</keyword>
<dbReference type="OrthoDB" id="8858139at2759"/>
<keyword evidence="12" id="KW-0675">Receptor</keyword>
<evidence type="ECO:0000256" key="4">
    <source>
        <dbReference type="ARBA" id="ARBA00022692"/>
    </source>
</evidence>
<evidence type="ECO:0000313" key="18">
    <source>
        <dbReference type="Proteomes" id="UP000261640"/>
    </source>
</evidence>
<dbReference type="PANTHER" id="PTHR23037:SF46">
    <property type="entry name" value="INTERLEUKIN 5 RECEPTOR SUBUNIT ALPHA"/>
    <property type="match status" value="1"/>
</dbReference>
<feature type="domain" description="Fibronectin type-III" evidence="16">
    <location>
        <begin position="135"/>
        <end position="234"/>
    </location>
</feature>
<keyword evidence="8" id="KW-0862">Zinc</keyword>
<dbReference type="InterPro" id="IPR015152">
    <property type="entry name" value="Growth/epo_recpt_lig-bind"/>
</dbReference>
<dbReference type="PANTHER" id="PTHR23037">
    <property type="entry name" value="CYTOKINE RECEPTOR"/>
    <property type="match status" value="1"/>
</dbReference>
<keyword evidence="7" id="KW-0677">Repeat</keyword>
<feature type="signal peptide" evidence="15">
    <location>
        <begin position="1"/>
        <end position="28"/>
    </location>
</feature>
<reference evidence="17" key="2">
    <citation type="submission" date="2025-09" db="UniProtKB">
        <authorList>
            <consortium name="Ensembl"/>
        </authorList>
    </citation>
    <scope>IDENTIFICATION</scope>
</reference>
<dbReference type="AlphaFoldDB" id="A0A3Q3RTW6"/>
<dbReference type="InterPro" id="IPR036116">
    <property type="entry name" value="FN3_sf"/>
</dbReference>
<evidence type="ECO:0000256" key="13">
    <source>
        <dbReference type="ARBA" id="ARBA00023180"/>
    </source>
</evidence>
<keyword evidence="4 14" id="KW-0812">Transmembrane</keyword>
<evidence type="ECO:0000256" key="5">
    <source>
        <dbReference type="ARBA" id="ARBA00022723"/>
    </source>
</evidence>
<dbReference type="Pfam" id="PF09067">
    <property type="entry name" value="EpoR_lig-bind"/>
    <property type="match status" value="1"/>
</dbReference>
<feature type="chain" id="PRO_5043803382" description="Prolactin receptor" evidence="15">
    <location>
        <begin position="29"/>
        <end position="568"/>
    </location>
</feature>
<dbReference type="PROSITE" id="PS50853">
    <property type="entry name" value="FN3"/>
    <property type="match status" value="1"/>
</dbReference>
<keyword evidence="9 14" id="KW-1133">Transmembrane helix</keyword>
<evidence type="ECO:0000256" key="3">
    <source>
        <dbReference type="ARBA" id="ARBA00019818"/>
    </source>
</evidence>
<comment type="subcellular location">
    <subcellularLocation>
        <location evidence="1">Membrane</location>
        <topology evidence="1">Single-pass type I membrane protein</topology>
    </subcellularLocation>
</comment>
<proteinExistence type="inferred from homology"/>
<keyword evidence="11" id="KW-1015">Disulfide bond</keyword>
<evidence type="ECO:0000256" key="8">
    <source>
        <dbReference type="ARBA" id="ARBA00022833"/>
    </source>
</evidence>
<evidence type="ECO:0000259" key="16">
    <source>
        <dbReference type="PROSITE" id="PS50853"/>
    </source>
</evidence>
<dbReference type="Gene3D" id="2.60.40.10">
    <property type="entry name" value="Immunoglobulins"/>
    <property type="match status" value="2"/>
</dbReference>
<dbReference type="GO" id="GO:0004896">
    <property type="term" value="F:cytokine receptor activity"/>
    <property type="evidence" value="ECO:0007669"/>
    <property type="project" value="TreeGrafter"/>
</dbReference>
<dbReference type="Pfam" id="PF00041">
    <property type="entry name" value="fn3"/>
    <property type="match status" value="1"/>
</dbReference>
<evidence type="ECO:0000256" key="1">
    <source>
        <dbReference type="ARBA" id="ARBA00004479"/>
    </source>
</evidence>
<dbReference type="STRING" id="205130.ENSMAMP00000009810"/>
<keyword evidence="5" id="KW-0479">Metal-binding</keyword>
<evidence type="ECO:0000256" key="11">
    <source>
        <dbReference type="ARBA" id="ARBA00023157"/>
    </source>
</evidence>
<keyword evidence="18" id="KW-1185">Reference proteome</keyword>
<dbReference type="FunFam" id="2.60.40.10:FF:000287">
    <property type="entry name" value="Prolactin receptor"/>
    <property type="match status" value="1"/>
</dbReference>
<evidence type="ECO:0000256" key="14">
    <source>
        <dbReference type="SAM" id="Phobius"/>
    </source>
</evidence>
<accession>A0A3Q3RTW6</accession>
<dbReference type="GO" id="GO:0046872">
    <property type="term" value="F:metal ion binding"/>
    <property type="evidence" value="ECO:0007669"/>
    <property type="project" value="UniProtKB-KW"/>
</dbReference>
<dbReference type="FunFam" id="2.60.40.10:FF:000358">
    <property type="entry name" value="Prolactin receptor"/>
    <property type="match status" value="1"/>
</dbReference>
<dbReference type="SUPFAM" id="SSF49265">
    <property type="entry name" value="Fibronectin type III"/>
    <property type="match status" value="2"/>
</dbReference>
<evidence type="ECO:0000256" key="7">
    <source>
        <dbReference type="ARBA" id="ARBA00022737"/>
    </source>
</evidence>
<organism evidence="17 18">
    <name type="scientific">Mastacembelus armatus</name>
    <name type="common">zig-zag eel</name>
    <dbReference type="NCBI Taxonomy" id="205130"/>
    <lineage>
        <taxon>Eukaryota</taxon>
        <taxon>Metazoa</taxon>
        <taxon>Chordata</taxon>
        <taxon>Craniata</taxon>
        <taxon>Vertebrata</taxon>
        <taxon>Euteleostomi</taxon>
        <taxon>Actinopterygii</taxon>
        <taxon>Neopterygii</taxon>
        <taxon>Teleostei</taxon>
        <taxon>Neoteleostei</taxon>
        <taxon>Acanthomorphata</taxon>
        <taxon>Anabantaria</taxon>
        <taxon>Synbranchiformes</taxon>
        <taxon>Mastacembelidae</taxon>
        <taxon>Mastacembelus</taxon>
    </lineage>
</organism>
<evidence type="ECO:0000256" key="9">
    <source>
        <dbReference type="ARBA" id="ARBA00022989"/>
    </source>
</evidence>
<dbReference type="InterPro" id="IPR003961">
    <property type="entry name" value="FN3_dom"/>
</dbReference>
<evidence type="ECO:0000256" key="2">
    <source>
        <dbReference type="ARBA" id="ARBA00007885"/>
    </source>
</evidence>
<evidence type="ECO:0000313" key="17">
    <source>
        <dbReference type="Ensembl" id="ENSMAMP00000009810.1"/>
    </source>
</evidence>
<comment type="similarity">
    <text evidence="2">Belongs to the type I cytokine receptor family. Type 1 subfamily.</text>
</comment>
<keyword evidence="13" id="KW-0325">Glycoprotein</keyword>
<dbReference type="InterPro" id="IPR013783">
    <property type="entry name" value="Ig-like_fold"/>
</dbReference>
<dbReference type="Ensembl" id="ENSMAMT00000010062.2">
    <property type="protein sequence ID" value="ENSMAMP00000009810.1"/>
    <property type="gene ID" value="ENSMAMG00000006624.2"/>
</dbReference>
<protein>
    <recommendedName>
        <fullName evidence="3">Prolactin receptor</fullName>
    </recommendedName>
</protein>
<dbReference type="InParanoid" id="A0A3Q3RTW6"/>
<keyword evidence="6 15" id="KW-0732">Signal</keyword>
<dbReference type="Proteomes" id="UP000261640">
    <property type="component" value="Unplaced"/>
</dbReference>
<dbReference type="GeneTree" id="ENSGT00940000154851"/>
<dbReference type="GO" id="GO:0009897">
    <property type="term" value="C:external side of plasma membrane"/>
    <property type="evidence" value="ECO:0007669"/>
    <property type="project" value="TreeGrafter"/>
</dbReference>